<sequence>MYHVPLAWMLTTFVRRVSKVEALYAERVVVVVVVG</sequence>
<gene>
    <name evidence="1" type="ORF">GGR28_003168</name>
</gene>
<proteinExistence type="predicted"/>
<evidence type="ECO:0000313" key="1">
    <source>
        <dbReference type="EMBL" id="MBB4080534.1"/>
    </source>
</evidence>
<organism evidence="1 2">
    <name type="scientific">Neolewinella aquimaris</name>
    <dbReference type="NCBI Taxonomy" id="1835722"/>
    <lineage>
        <taxon>Bacteria</taxon>
        <taxon>Pseudomonadati</taxon>
        <taxon>Bacteroidota</taxon>
        <taxon>Saprospiria</taxon>
        <taxon>Saprospirales</taxon>
        <taxon>Lewinellaceae</taxon>
        <taxon>Neolewinella</taxon>
    </lineage>
</organism>
<protein>
    <submittedName>
        <fullName evidence="1">Uncharacterized protein</fullName>
    </submittedName>
</protein>
<accession>A0A840E4I0</accession>
<evidence type="ECO:0000313" key="2">
    <source>
        <dbReference type="Proteomes" id="UP000576209"/>
    </source>
</evidence>
<dbReference type="EMBL" id="JACIFF010000008">
    <property type="protein sequence ID" value="MBB4080534.1"/>
    <property type="molecule type" value="Genomic_DNA"/>
</dbReference>
<comment type="caution">
    <text evidence="1">The sequence shown here is derived from an EMBL/GenBank/DDBJ whole genome shotgun (WGS) entry which is preliminary data.</text>
</comment>
<dbReference type="AlphaFoldDB" id="A0A840E4I0"/>
<name>A0A840E4I0_9BACT</name>
<reference evidence="1 2" key="1">
    <citation type="submission" date="2020-08" db="EMBL/GenBank/DDBJ databases">
        <title>Genomic Encyclopedia of Type Strains, Phase IV (KMG-IV): sequencing the most valuable type-strain genomes for metagenomic binning, comparative biology and taxonomic classification.</title>
        <authorList>
            <person name="Goeker M."/>
        </authorList>
    </citation>
    <scope>NUCLEOTIDE SEQUENCE [LARGE SCALE GENOMIC DNA]</scope>
    <source>
        <strain evidence="1 2">DSM 105137</strain>
    </source>
</reference>
<dbReference type="Proteomes" id="UP000576209">
    <property type="component" value="Unassembled WGS sequence"/>
</dbReference>
<keyword evidence="2" id="KW-1185">Reference proteome</keyword>